<dbReference type="PROSITE" id="PS51443">
    <property type="entry name" value="PCS"/>
    <property type="match status" value="1"/>
</dbReference>
<dbReference type="GO" id="GO:0046938">
    <property type="term" value="P:phytochelatin biosynthetic process"/>
    <property type="evidence" value="ECO:0007669"/>
    <property type="project" value="InterPro"/>
</dbReference>
<evidence type="ECO:0000256" key="3">
    <source>
        <dbReference type="ARBA" id="ARBA00022679"/>
    </source>
</evidence>
<evidence type="ECO:0000256" key="5">
    <source>
        <dbReference type="SAM" id="Phobius"/>
    </source>
</evidence>
<dbReference type="InterPro" id="IPR007719">
    <property type="entry name" value="PCS_N"/>
</dbReference>
<proteinExistence type="predicted"/>
<dbReference type="InterPro" id="IPR040409">
    <property type="entry name" value="PCS-like"/>
</dbReference>
<dbReference type="SUPFAM" id="SSF54001">
    <property type="entry name" value="Cysteine proteinases"/>
    <property type="match status" value="1"/>
</dbReference>
<accession>A0A6U2AR02</accession>
<evidence type="ECO:0000313" key="7">
    <source>
        <dbReference type="EMBL" id="CAD8756146.1"/>
    </source>
</evidence>
<evidence type="ECO:0000256" key="4">
    <source>
        <dbReference type="ARBA" id="ARBA00022723"/>
    </source>
</evidence>
<dbReference type="Pfam" id="PF05023">
    <property type="entry name" value="Phytochelatin"/>
    <property type="match status" value="1"/>
</dbReference>
<dbReference type="EC" id="2.3.2.15" evidence="1"/>
<keyword evidence="3" id="KW-0808">Transferase</keyword>
<dbReference type="PANTHER" id="PTHR33447">
    <property type="entry name" value="GLUTATHIONE GAMMA-GLUTAMYLCYSTEINYLTRANSFERASE"/>
    <property type="match status" value="1"/>
</dbReference>
<dbReference type="GO" id="GO:0010038">
    <property type="term" value="P:response to metal ion"/>
    <property type="evidence" value="ECO:0007669"/>
    <property type="project" value="InterPro"/>
</dbReference>
<keyword evidence="5" id="KW-1133">Transmembrane helix</keyword>
<keyword evidence="4" id="KW-0479">Metal-binding</keyword>
<feature type="domain" description="Peptidase C83" evidence="6">
    <location>
        <begin position="71"/>
        <end position="312"/>
    </location>
</feature>
<keyword evidence="5" id="KW-0472">Membrane</keyword>
<name>A0A6U2AR02_HEMAN</name>
<gene>
    <name evidence="7" type="ORF">HAND1043_LOCUS22655</name>
</gene>
<keyword evidence="5" id="KW-0812">Transmembrane</keyword>
<sequence>MADAYIDLERKDVVDEDGKTPHEKEREAWVVKDRNLKFAFVILASVCVLMGMFLLASTRFEHTKEGSPARNPNIPILAAIDPSKPLFLNTTQGSALLRHHETLSYPYFEGGLATNLESQWTYATCGPASIVTVLNALNLPQSVRPGGFPLQPAYRYFRQDNLFNECMNKILPYEAVFQGSFWGWGVTLHTLSRYLSCYASSDFKHADEIEGGAEGLRQILQKAMTTKGHYIIANFHRTSTGYPRGGGHHSPIAAYSPRKDMALILDVAPYRYPPMWVPVAKLMEGIDTTDSCGEFPLDAYKRDELVLEPREPPGSAGDPLKFLDELLELDPMGEELLTNQWWDPQCTKAQRGIALACAPGSEPCVL</sequence>
<feature type="transmembrane region" description="Helical" evidence="5">
    <location>
        <begin position="38"/>
        <end position="56"/>
    </location>
</feature>
<evidence type="ECO:0000256" key="2">
    <source>
        <dbReference type="ARBA" id="ARBA00022539"/>
    </source>
</evidence>
<evidence type="ECO:0000256" key="1">
    <source>
        <dbReference type="ARBA" id="ARBA00012468"/>
    </source>
</evidence>
<reference evidence="7" key="1">
    <citation type="submission" date="2021-01" db="EMBL/GenBank/DDBJ databases">
        <authorList>
            <person name="Corre E."/>
            <person name="Pelletier E."/>
            <person name="Niang G."/>
            <person name="Scheremetjew M."/>
            <person name="Finn R."/>
            <person name="Kale V."/>
            <person name="Holt S."/>
            <person name="Cochrane G."/>
            <person name="Meng A."/>
            <person name="Brown T."/>
            <person name="Cohen L."/>
        </authorList>
    </citation>
    <scope>NUCLEOTIDE SEQUENCE</scope>
    <source>
        <strain evidence="7">CCMP441</strain>
    </source>
</reference>
<dbReference type="GO" id="GO:0016756">
    <property type="term" value="F:glutathione gamma-glutamylcysteinyltransferase activity"/>
    <property type="evidence" value="ECO:0007669"/>
    <property type="project" value="UniProtKB-EC"/>
</dbReference>
<dbReference type="InterPro" id="IPR038156">
    <property type="entry name" value="PCS_N_sf"/>
</dbReference>
<keyword evidence="2" id="KW-0104">Cadmium</keyword>
<organism evidence="7">
    <name type="scientific">Hemiselmis andersenii</name>
    <name type="common">Cryptophyte alga</name>
    <dbReference type="NCBI Taxonomy" id="464988"/>
    <lineage>
        <taxon>Eukaryota</taxon>
        <taxon>Cryptophyceae</taxon>
        <taxon>Cryptomonadales</taxon>
        <taxon>Hemiselmidaceae</taxon>
        <taxon>Hemiselmis</taxon>
    </lineage>
</organism>
<evidence type="ECO:0000259" key="6">
    <source>
        <dbReference type="PROSITE" id="PS51443"/>
    </source>
</evidence>
<dbReference type="GO" id="GO:0046872">
    <property type="term" value="F:metal ion binding"/>
    <property type="evidence" value="ECO:0007669"/>
    <property type="project" value="UniProtKB-KW"/>
</dbReference>
<dbReference type="InterPro" id="IPR038765">
    <property type="entry name" value="Papain-like_cys_pep_sf"/>
</dbReference>
<dbReference type="AlphaFoldDB" id="A0A6U2AR02"/>
<protein>
    <recommendedName>
        <fullName evidence="1">glutathione gamma-glutamylcysteinyltransferase</fullName>
        <ecNumber evidence="1">2.3.2.15</ecNumber>
    </recommendedName>
</protein>
<dbReference type="Gene3D" id="3.90.70.30">
    <property type="entry name" value="Phytochelatin synthase, N-terminal domain"/>
    <property type="match status" value="1"/>
</dbReference>
<dbReference type="EMBL" id="HBFK01037427">
    <property type="protein sequence ID" value="CAD8756146.1"/>
    <property type="molecule type" value="Transcribed_RNA"/>
</dbReference>